<dbReference type="HOGENOM" id="CLU_055822_1_0_11"/>
<keyword evidence="2" id="KW-1133">Transmembrane helix</keyword>
<dbReference type="PATRIC" id="fig|1214242.5.peg.4049"/>
<dbReference type="KEGG" id="sci:B446_19775"/>
<organism evidence="3 4">
    <name type="scientific">Streptomyces collinus (strain DSM 40733 / Tue 365)</name>
    <dbReference type="NCBI Taxonomy" id="1214242"/>
    <lineage>
        <taxon>Bacteria</taxon>
        <taxon>Bacillati</taxon>
        <taxon>Actinomycetota</taxon>
        <taxon>Actinomycetes</taxon>
        <taxon>Kitasatosporales</taxon>
        <taxon>Streptomycetaceae</taxon>
        <taxon>Streptomyces</taxon>
    </lineage>
</organism>
<gene>
    <name evidence="3" type="ORF">B446_19775</name>
</gene>
<proteinExistence type="predicted"/>
<name>S5VJK4_STRC3</name>
<feature type="region of interest" description="Disordered" evidence="1">
    <location>
        <begin position="244"/>
        <end position="291"/>
    </location>
</feature>
<evidence type="ECO:0000256" key="1">
    <source>
        <dbReference type="SAM" id="MobiDB-lite"/>
    </source>
</evidence>
<feature type="compositionally biased region" description="Gly residues" evidence="1">
    <location>
        <begin position="280"/>
        <end position="291"/>
    </location>
</feature>
<dbReference type="RefSeq" id="WP_020941225.1">
    <property type="nucleotide sequence ID" value="NC_021985.1"/>
</dbReference>
<keyword evidence="2" id="KW-0812">Transmembrane</keyword>
<feature type="transmembrane region" description="Helical" evidence="2">
    <location>
        <begin position="161"/>
        <end position="181"/>
    </location>
</feature>
<reference evidence="3 4" key="2">
    <citation type="journal article" date="2013" name="J. Biotechnol.">
        <title>Complete genome sequence of the kirromycin producer Streptomyces collinus Tu 365 consisting of a linear chromosome and two linear plasmids.</title>
        <authorList>
            <person name="Ruckert C."/>
            <person name="Szczepanowski R."/>
            <person name="Albersmeier A."/>
            <person name="Goesmann A."/>
            <person name="Iftime D."/>
            <person name="Musiol E.M."/>
            <person name="Blin K."/>
            <person name="Wohlleben W."/>
            <person name="Puhler A."/>
            <person name="Kalinowski J."/>
            <person name="Weber T."/>
        </authorList>
    </citation>
    <scope>NUCLEOTIDE SEQUENCE [LARGE SCALE GENOMIC DNA]</scope>
    <source>
        <strain evidence="4">DSM 40733 / Tue 365</strain>
    </source>
</reference>
<dbReference type="InterPro" id="IPR021235">
    <property type="entry name" value="DUF2637"/>
</dbReference>
<evidence type="ECO:0000256" key="2">
    <source>
        <dbReference type="SAM" id="Phobius"/>
    </source>
</evidence>
<keyword evidence="4" id="KW-1185">Reference proteome</keyword>
<accession>S5VJK4</accession>
<reference evidence="4" key="1">
    <citation type="submission" date="2012-10" db="EMBL/GenBank/DDBJ databases">
        <title>The complete genome sequence of Streptomyces collinus Tu 365.</title>
        <authorList>
            <person name="Ruckert C."/>
            <person name="Szczepanowski R."/>
            <person name="Goesmann A."/>
            <person name="Pross E.K."/>
            <person name="Musiol E.M."/>
            <person name="Blin K."/>
            <person name="Wohlleben W."/>
            <person name="Puhler A."/>
            <person name="Weber T."/>
            <person name="Kalinowski J."/>
        </authorList>
    </citation>
    <scope>NUCLEOTIDE SEQUENCE [LARGE SCALE GENOMIC DNA]</scope>
    <source>
        <strain evidence="4">DSM 40733 / Tue 365</strain>
    </source>
</reference>
<protein>
    <recommendedName>
        <fullName evidence="5">Integral membrane protein</fullName>
    </recommendedName>
</protein>
<evidence type="ECO:0008006" key="5">
    <source>
        <dbReference type="Google" id="ProtNLM"/>
    </source>
</evidence>
<dbReference type="STRING" id="1214242.B446_19775"/>
<evidence type="ECO:0000313" key="4">
    <source>
        <dbReference type="Proteomes" id="UP000015423"/>
    </source>
</evidence>
<feature type="transmembrane region" description="Helical" evidence="2">
    <location>
        <begin position="118"/>
        <end position="141"/>
    </location>
</feature>
<feature type="transmembrane region" description="Helical" evidence="2">
    <location>
        <begin position="188"/>
        <end position="210"/>
    </location>
</feature>
<evidence type="ECO:0000313" key="3">
    <source>
        <dbReference type="EMBL" id="AGS70767.1"/>
    </source>
</evidence>
<dbReference type="Proteomes" id="UP000015423">
    <property type="component" value="Chromosome"/>
</dbReference>
<dbReference type="AlphaFoldDB" id="S5VJK4"/>
<feature type="compositionally biased region" description="Basic residues" evidence="1">
    <location>
        <begin position="244"/>
        <end position="253"/>
    </location>
</feature>
<dbReference type="eggNOG" id="ENOG5031BF7">
    <property type="taxonomic scope" value="Bacteria"/>
</dbReference>
<keyword evidence="2" id="KW-0472">Membrane</keyword>
<sequence>MYDERTGQYQGFPTDYPDGGYEGDGTLYQAQDGVLYPPLTPPDSGWDPAEELAFMLRDAIEEQPRIPAARTGEPADPVSHRDALVEITAELPPVRTAARAARGHRKVRERRRLDKIRTASYCIAAMACVVASAVSVFGGLVAYDPLRFVATGHTVSGAVSWWPLLVFGPWLVGSLSILRAALHQRRALHSWCVVLLFSSIAMALCVAEAPDNILDRAAAALPSFATLVCFQQLVRQITLTRPPRRVLPRHRTRPAAPASGGGPVRQRTPRDRTPPASGGSATGRGQGRPAR</sequence>
<dbReference type="EMBL" id="CP006259">
    <property type="protein sequence ID" value="AGS70767.1"/>
    <property type="molecule type" value="Genomic_DNA"/>
</dbReference>
<dbReference type="Pfam" id="PF10935">
    <property type="entry name" value="DUF2637"/>
    <property type="match status" value="1"/>
</dbReference>
<feature type="region of interest" description="Disordered" evidence="1">
    <location>
        <begin position="1"/>
        <end position="24"/>
    </location>
</feature>